<protein>
    <submittedName>
        <fullName evidence="9">MFS transporter</fullName>
    </submittedName>
</protein>
<dbReference type="PROSITE" id="PS00216">
    <property type="entry name" value="SUGAR_TRANSPORT_1"/>
    <property type="match status" value="1"/>
</dbReference>
<dbReference type="CDD" id="cd17367">
    <property type="entry name" value="MFS_KgtP"/>
    <property type="match status" value="1"/>
</dbReference>
<dbReference type="InterPro" id="IPR020846">
    <property type="entry name" value="MFS_dom"/>
</dbReference>
<feature type="domain" description="Major facilitator superfamily (MFS) profile" evidence="8">
    <location>
        <begin position="30"/>
        <end position="438"/>
    </location>
</feature>
<dbReference type="InterPro" id="IPR005829">
    <property type="entry name" value="Sugar_transporter_CS"/>
</dbReference>
<dbReference type="InterPro" id="IPR051084">
    <property type="entry name" value="H+-coupled_symporters"/>
</dbReference>
<evidence type="ECO:0000256" key="3">
    <source>
        <dbReference type="ARBA" id="ARBA00022475"/>
    </source>
</evidence>
<sequence length="452" mass="49777">MVFVRRKLILLAMQPVKLTRSQIIRQQAKAIFGGSVGNLVEWYDWYAYSVFALYFGAAFFPKANQTAQLLNTAGIFAIGFLMRPIGGWIMGTYADKKGRKAALTLSVLMMSGGSLMITFVPNFNTIGIAAPIILVLARMLQGLSIGGEYGTAATYLSEIAPKHRRGFYSSFQYVTSCLGQIIALTILLALQRIFLTPAQLGEWGWRIPFGLGALLAFSAIYLRRSLPETESFKNETVAESRKGSFAELLKYKKELLLIVGFTIGTTVAFYTFTTYIQKFLVNTAGFTKNESTTITMIALIVFMIAQPLSGLLSDKIGRKRLMVIYGVVSMVTTYPIMTALGRTHDFYTATLLIVAALVILSFCTSISAIIKAELFPANIRSLGVSFPYALSVAIFGGTAESVALNFKVAGHAEWFFWYITACSVVSLIVSAFIPDSDKHTKMEDNHISHITH</sequence>
<dbReference type="PANTHER" id="PTHR43528:SF5">
    <property type="entry name" value="PROLINE_BETAINE TRANSPORTER"/>
    <property type="match status" value="1"/>
</dbReference>
<organism evidence="9 10">
    <name type="scientific">Mucilaginibacter ginkgonis</name>
    <dbReference type="NCBI Taxonomy" id="2682091"/>
    <lineage>
        <taxon>Bacteria</taxon>
        <taxon>Pseudomonadati</taxon>
        <taxon>Bacteroidota</taxon>
        <taxon>Sphingobacteriia</taxon>
        <taxon>Sphingobacteriales</taxon>
        <taxon>Sphingobacteriaceae</taxon>
        <taxon>Mucilaginibacter</taxon>
    </lineage>
</organism>
<evidence type="ECO:0000256" key="4">
    <source>
        <dbReference type="ARBA" id="ARBA00022692"/>
    </source>
</evidence>
<dbReference type="Proteomes" id="UP000429232">
    <property type="component" value="Chromosome"/>
</dbReference>
<keyword evidence="2" id="KW-0813">Transport</keyword>
<evidence type="ECO:0000313" key="10">
    <source>
        <dbReference type="Proteomes" id="UP000429232"/>
    </source>
</evidence>
<dbReference type="GO" id="GO:0005886">
    <property type="term" value="C:plasma membrane"/>
    <property type="evidence" value="ECO:0007669"/>
    <property type="project" value="UniProtKB-SubCell"/>
</dbReference>
<evidence type="ECO:0000313" key="9">
    <source>
        <dbReference type="EMBL" id="QQL51544.1"/>
    </source>
</evidence>
<dbReference type="EMBL" id="CP066775">
    <property type="protein sequence ID" value="QQL51544.1"/>
    <property type="molecule type" value="Genomic_DNA"/>
</dbReference>
<accession>A0A6I4IN17</accession>
<dbReference type="FunFam" id="1.20.1250.20:FF:000001">
    <property type="entry name" value="Dicarboxylate MFS transporter"/>
    <property type="match status" value="1"/>
</dbReference>
<evidence type="ECO:0000256" key="2">
    <source>
        <dbReference type="ARBA" id="ARBA00022448"/>
    </source>
</evidence>
<keyword evidence="6" id="KW-1133">Transmembrane helix</keyword>
<evidence type="ECO:0000256" key="5">
    <source>
        <dbReference type="ARBA" id="ARBA00022847"/>
    </source>
</evidence>
<keyword evidence="5" id="KW-0769">Symport</keyword>
<proteinExistence type="predicted"/>
<evidence type="ECO:0000256" key="7">
    <source>
        <dbReference type="ARBA" id="ARBA00023136"/>
    </source>
</evidence>
<comment type="subcellular location">
    <subcellularLocation>
        <location evidence="1">Cell membrane</location>
        <topology evidence="1">Multi-pass membrane protein</topology>
    </subcellularLocation>
</comment>
<dbReference type="InterPro" id="IPR036259">
    <property type="entry name" value="MFS_trans_sf"/>
</dbReference>
<name>A0A6I4IN17_9SPHI</name>
<dbReference type="GO" id="GO:0015293">
    <property type="term" value="F:symporter activity"/>
    <property type="evidence" value="ECO:0007669"/>
    <property type="project" value="UniProtKB-KW"/>
</dbReference>
<dbReference type="KEGG" id="mgik:GO620_008185"/>
<keyword evidence="3" id="KW-1003">Cell membrane</keyword>
<reference evidence="9 10" key="1">
    <citation type="submission" date="2020-12" db="EMBL/GenBank/DDBJ databases">
        <title>HMF7856_wgs.fasta genome submission.</title>
        <authorList>
            <person name="Kang H."/>
            <person name="Kim H."/>
            <person name="Joh K."/>
        </authorList>
    </citation>
    <scope>NUCLEOTIDE SEQUENCE [LARGE SCALE GENOMIC DNA]</scope>
    <source>
        <strain evidence="9 10">HMF7856</strain>
    </source>
</reference>
<evidence type="ECO:0000259" key="8">
    <source>
        <dbReference type="PROSITE" id="PS50850"/>
    </source>
</evidence>
<evidence type="ECO:0000256" key="1">
    <source>
        <dbReference type="ARBA" id="ARBA00004651"/>
    </source>
</evidence>
<dbReference type="SUPFAM" id="SSF103473">
    <property type="entry name" value="MFS general substrate transporter"/>
    <property type="match status" value="1"/>
</dbReference>
<dbReference type="PROSITE" id="PS50850">
    <property type="entry name" value="MFS"/>
    <property type="match status" value="1"/>
</dbReference>
<dbReference type="AlphaFoldDB" id="A0A6I4IN17"/>
<gene>
    <name evidence="9" type="ORF">GO620_008185</name>
</gene>
<dbReference type="Pfam" id="PF00083">
    <property type="entry name" value="Sugar_tr"/>
    <property type="match status" value="2"/>
</dbReference>
<keyword evidence="4" id="KW-0812">Transmembrane</keyword>
<dbReference type="PANTHER" id="PTHR43528">
    <property type="entry name" value="ALPHA-KETOGLUTARATE PERMEASE"/>
    <property type="match status" value="1"/>
</dbReference>
<keyword evidence="7" id="KW-0472">Membrane</keyword>
<dbReference type="PROSITE" id="PS00217">
    <property type="entry name" value="SUGAR_TRANSPORT_2"/>
    <property type="match status" value="1"/>
</dbReference>
<dbReference type="InterPro" id="IPR005828">
    <property type="entry name" value="MFS_sugar_transport-like"/>
</dbReference>
<dbReference type="Gene3D" id="1.20.1250.20">
    <property type="entry name" value="MFS general substrate transporter like domains"/>
    <property type="match status" value="1"/>
</dbReference>
<keyword evidence="10" id="KW-1185">Reference proteome</keyword>
<evidence type="ECO:0000256" key="6">
    <source>
        <dbReference type="ARBA" id="ARBA00022989"/>
    </source>
</evidence>